<dbReference type="Pfam" id="PF07746">
    <property type="entry name" value="LigA"/>
    <property type="match status" value="1"/>
</dbReference>
<organism evidence="2 3">
    <name type="scientific">Kordiimonas pumila</name>
    <dbReference type="NCBI Taxonomy" id="2161677"/>
    <lineage>
        <taxon>Bacteria</taxon>
        <taxon>Pseudomonadati</taxon>
        <taxon>Pseudomonadota</taxon>
        <taxon>Alphaproteobacteria</taxon>
        <taxon>Kordiimonadales</taxon>
        <taxon>Kordiimonadaceae</taxon>
        <taxon>Kordiimonas</taxon>
    </lineage>
</organism>
<dbReference type="Proteomes" id="UP001595444">
    <property type="component" value="Unassembled WGS sequence"/>
</dbReference>
<feature type="domain" description="Extradiol ring-cleavage dioxygenase LigAB LigA subunit" evidence="1">
    <location>
        <begin position="12"/>
        <end position="63"/>
    </location>
</feature>
<gene>
    <name evidence="2" type="ORF">ACFOKA_01970</name>
</gene>
<evidence type="ECO:0000313" key="3">
    <source>
        <dbReference type="Proteomes" id="UP001595444"/>
    </source>
</evidence>
<accession>A0ABV7D0I6</accession>
<dbReference type="RefSeq" id="WP_194212851.1">
    <property type="nucleotide sequence ID" value="NZ_CP061205.1"/>
</dbReference>
<evidence type="ECO:0000313" key="2">
    <source>
        <dbReference type="EMBL" id="MFC3050663.1"/>
    </source>
</evidence>
<keyword evidence="2" id="KW-0560">Oxidoreductase</keyword>
<dbReference type="EMBL" id="JBHRSL010000002">
    <property type="protein sequence ID" value="MFC3050663.1"/>
    <property type="molecule type" value="Genomic_DNA"/>
</dbReference>
<dbReference type="InterPro" id="IPR036622">
    <property type="entry name" value="LigA_sf"/>
</dbReference>
<protein>
    <submittedName>
        <fullName evidence="2">Extradiol ring-cleavage dioxygenase</fullName>
    </submittedName>
</protein>
<dbReference type="SUPFAM" id="SSF48076">
    <property type="entry name" value="LigA subunit of an aromatic-ring-opening dioxygenase LigAB"/>
    <property type="match status" value="1"/>
</dbReference>
<evidence type="ECO:0000259" key="1">
    <source>
        <dbReference type="Pfam" id="PF07746"/>
    </source>
</evidence>
<proteinExistence type="predicted"/>
<keyword evidence="3" id="KW-1185">Reference proteome</keyword>
<keyword evidence="2" id="KW-0223">Dioxygenase</keyword>
<dbReference type="GO" id="GO:0051213">
    <property type="term" value="F:dioxygenase activity"/>
    <property type="evidence" value="ECO:0007669"/>
    <property type="project" value="UniProtKB-KW"/>
</dbReference>
<comment type="caution">
    <text evidence="2">The sequence shown here is derived from an EMBL/GenBank/DDBJ whole genome shotgun (WGS) entry which is preliminary data.</text>
</comment>
<sequence length="86" mass="9954">MNVNRLERVVYDLGVNRDAKQKFREDAARFLAGYNLTAEEQELITTFDVKKLAELGVSPLALMGYWIQVEPTRHMGTYMKRMQGET</sequence>
<dbReference type="InterPro" id="IPR011986">
    <property type="entry name" value="Xdiol_dOase_LigA"/>
</dbReference>
<name>A0ABV7D0I6_9PROT</name>
<reference evidence="3" key="1">
    <citation type="journal article" date="2019" name="Int. J. Syst. Evol. Microbiol.">
        <title>The Global Catalogue of Microorganisms (GCM) 10K type strain sequencing project: providing services to taxonomists for standard genome sequencing and annotation.</title>
        <authorList>
            <consortium name="The Broad Institute Genomics Platform"/>
            <consortium name="The Broad Institute Genome Sequencing Center for Infectious Disease"/>
            <person name="Wu L."/>
            <person name="Ma J."/>
        </authorList>
    </citation>
    <scope>NUCLEOTIDE SEQUENCE [LARGE SCALE GENOMIC DNA]</scope>
    <source>
        <strain evidence="3">KCTC 62164</strain>
    </source>
</reference>
<dbReference type="Gene3D" id="1.10.700.10">
    <property type="entry name" value="Dioxygenase LigAB, LigA subunit"/>
    <property type="match status" value="1"/>
</dbReference>